<dbReference type="UniPathway" id="UPA00084">
    <property type="reaction ID" value="UER00503"/>
</dbReference>
<keyword evidence="11" id="KW-0496">Mitochondrion</keyword>
<evidence type="ECO:0000256" key="5">
    <source>
        <dbReference type="ARBA" id="ARBA00022679"/>
    </source>
</evidence>
<evidence type="ECO:0000313" key="14">
    <source>
        <dbReference type="EMBL" id="EEB10669.1"/>
    </source>
</evidence>
<feature type="domain" description="PLD phosphodiesterase" evidence="13">
    <location>
        <begin position="198"/>
        <end position="224"/>
    </location>
</feature>
<dbReference type="AlphaFoldDB" id="E0VBB3"/>
<keyword evidence="11" id="KW-0547">Nucleotide-binding</keyword>
<keyword evidence="12" id="KW-1133">Transmembrane helix</keyword>
<feature type="transmembrane region" description="Helical" evidence="12">
    <location>
        <begin position="67"/>
        <end position="86"/>
    </location>
</feature>
<evidence type="ECO:0000313" key="16">
    <source>
        <dbReference type="Proteomes" id="UP000009046"/>
    </source>
</evidence>
<dbReference type="PROSITE" id="PS50035">
    <property type="entry name" value="PLD"/>
    <property type="match status" value="1"/>
</dbReference>
<dbReference type="GO" id="GO:0008444">
    <property type="term" value="F:CDP-diacylglycerol-glycerol-3-phosphate 3-phosphatidyltransferase activity"/>
    <property type="evidence" value="ECO:0007669"/>
    <property type="project" value="UniProtKB-EC"/>
</dbReference>
<dbReference type="eggNOG" id="KOG3964">
    <property type="taxonomic scope" value="Eukaryota"/>
</dbReference>
<keyword evidence="12" id="KW-0472">Membrane</keyword>
<dbReference type="GO" id="GO:0005524">
    <property type="term" value="F:ATP binding"/>
    <property type="evidence" value="ECO:0007669"/>
    <property type="project" value="UniProtKB-KW"/>
</dbReference>
<evidence type="ECO:0000256" key="12">
    <source>
        <dbReference type="SAM" id="Phobius"/>
    </source>
</evidence>
<keyword evidence="6" id="KW-0677">Repeat</keyword>
<dbReference type="InterPro" id="IPR001736">
    <property type="entry name" value="PLipase_D/transphosphatidylase"/>
</dbReference>
<dbReference type="GeneID" id="8239058"/>
<keyword evidence="12" id="KW-0812">Transmembrane</keyword>
<dbReference type="PANTHER" id="PTHR12586:SF1">
    <property type="entry name" value="CDP-DIACYLGLYCEROL--GLYCEROL-3-PHOSPHATE 3-PHOSPHATIDYLTRANSFERASE, MITOCHONDRIAL"/>
    <property type="match status" value="1"/>
</dbReference>
<dbReference type="InterPro" id="IPR025202">
    <property type="entry name" value="PLD-like_dom"/>
</dbReference>
<dbReference type="HOGENOM" id="CLU_030471_1_2_1"/>
<dbReference type="CTD" id="8239058"/>
<dbReference type="EnsemblMetazoa" id="PHUM055950-RA">
    <property type="protein sequence ID" value="PHUM055950-PA"/>
    <property type="gene ID" value="PHUM055950"/>
</dbReference>
<dbReference type="SMART" id="SM00155">
    <property type="entry name" value="PLDc"/>
    <property type="match status" value="2"/>
</dbReference>
<dbReference type="CDD" id="cd09137">
    <property type="entry name" value="PLDc_PGS1_euk_2"/>
    <property type="match status" value="1"/>
</dbReference>
<dbReference type="Proteomes" id="UP000009046">
    <property type="component" value="Unassembled WGS sequence"/>
</dbReference>
<name>E0VBB3_PEDHC</name>
<proteinExistence type="inferred from homology"/>
<keyword evidence="9 11" id="KW-1208">Phospholipid metabolism</keyword>
<dbReference type="EC" id="2.7.8.5" evidence="11"/>
<comment type="subcellular location">
    <subcellularLocation>
        <location evidence="11">Mitochondrion</location>
    </subcellularLocation>
</comment>
<gene>
    <name evidence="15" type="primary">8239058</name>
    <name evidence="14" type="ORF">Phum_PHUM055950</name>
</gene>
<reference evidence="14" key="1">
    <citation type="submission" date="2007-04" db="EMBL/GenBank/DDBJ databases">
        <title>Annotation of Pediculus humanus corporis strain USDA.</title>
        <authorList>
            <person name="Kirkness E."/>
            <person name="Hannick L."/>
            <person name="Hass B."/>
            <person name="Bruggner R."/>
            <person name="Lawson D."/>
            <person name="Bidwell S."/>
            <person name="Joardar V."/>
            <person name="Caler E."/>
            <person name="Walenz B."/>
            <person name="Inman J."/>
            <person name="Schobel S."/>
            <person name="Galinsky K."/>
            <person name="Amedeo P."/>
            <person name="Strausberg R."/>
        </authorList>
    </citation>
    <scope>NUCLEOTIDE SEQUENCE</scope>
    <source>
        <strain evidence="14">USDA</strain>
    </source>
</reference>
<evidence type="ECO:0000256" key="8">
    <source>
        <dbReference type="ARBA" id="ARBA00023209"/>
    </source>
</evidence>
<evidence type="ECO:0000256" key="2">
    <source>
        <dbReference type="ARBA" id="ARBA00005042"/>
    </source>
</evidence>
<protein>
    <recommendedName>
        <fullName evidence="11">CDP-diacylglycerol--glycerol-3-phosphate 3-phosphatidyltransferase</fullName>
        <ecNumber evidence="11">2.7.8.5</ecNumber>
    </recommendedName>
</protein>
<dbReference type="FunCoup" id="E0VBB3">
    <property type="interactions" value="1462"/>
</dbReference>
<dbReference type="CDD" id="cd09135">
    <property type="entry name" value="PLDc_PGS1_euk_1"/>
    <property type="match status" value="1"/>
</dbReference>
<keyword evidence="7 11" id="KW-0443">Lipid metabolism</keyword>
<dbReference type="GO" id="GO:0005739">
    <property type="term" value="C:mitochondrion"/>
    <property type="evidence" value="ECO:0007669"/>
    <property type="project" value="UniProtKB-SubCell"/>
</dbReference>
<evidence type="ECO:0000256" key="1">
    <source>
        <dbReference type="ARBA" id="ARBA00003537"/>
    </source>
</evidence>
<evidence type="ECO:0000259" key="13">
    <source>
        <dbReference type="PROSITE" id="PS50035"/>
    </source>
</evidence>
<dbReference type="OrthoDB" id="10250191at2759"/>
<evidence type="ECO:0000256" key="7">
    <source>
        <dbReference type="ARBA" id="ARBA00023098"/>
    </source>
</evidence>
<dbReference type="PANTHER" id="PTHR12586">
    <property type="entry name" value="CDP-DIACYLGLYCEROL--SERINE O-PHOSPHATIDYLTRANSFERASE"/>
    <property type="match status" value="1"/>
</dbReference>
<evidence type="ECO:0000256" key="6">
    <source>
        <dbReference type="ARBA" id="ARBA00022737"/>
    </source>
</evidence>
<organism>
    <name type="scientific">Pediculus humanus subsp. corporis</name>
    <name type="common">Body louse</name>
    <dbReference type="NCBI Taxonomy" id="121224"/>
    <lineage>
        <taxon>Eukaryota</taxon>
        <taxon>Metazoa</taxon>
        <taxon>Ecdysozoa</taxon>
        <taxon>Arthropoda</taxon>
        <taxon>Hexapoda</taxon>
        <taxon>Insecta</taxon>
        <taxon>Pterygota</taxon>
        <taxon>Neoptera</taxon>
        <taxon>Paraneoptera</taxon>
        <taxon>Psocodea</taxon>
        <taxon>Troctomorpha</taxon>
        <taxon>Phthiraptera</taxon>
        <taxon>Anoplura</taxon>
        <taxon>Pediculidae</taxon>
        <taxon>Pediculus</taxon>
    </lineage>
</organism>
<comment type="catalytic activity">
    <reaction evidence="10 11">
        <text>a CDP-1,2-diacyl-sn-glycerol + sn-glycerol 3-phosphate = a 1,2-diacyl-sn-glycero-3-phospho-(1'-sn-glycero-3'-phosphate) + CMP + H(+)</text>
        <dbReference type="Rhea" id="RHEA:12593"/>
        <dbReference type="ChEBI" id="CHEBI:15378"/>
        <dbReference type="ChEBI" id="CHEBI:57597"/>
        <dbReference type="ChEBI" id="CHEBI:58332"/>
        <dbReference type="ChEBI" id="CHEBI:60110"/>
        <dbReference type="ChEBI" id="CHEBI:60377"/>
        <dbReference type="EC" id="2.7.8.5"/>
    </reaction>
</comment>
<dbReference type="GO" id="GO:0032049">
    <property type="term" value="P:cardiolipin biosynthetic process"/>
    <property type="evidence" value="ECO:0007669"/>
    <property type="project" value="InterPro"/>
</dbReference>
<dbReference type="InParanoid" id="E0VBB3"/>
<evidence type="ECO:0000256" key="4">
    <source>
        <dbReference type="ARBA" id="ARBA00022516"/>
    </source>
</evidence>
<keyword evidence="11" id="KW-0067">ATP-binding</keyword>
<keyword evidence="5 11" id="KW-0808">Transferase</keyword>
<dbReference type="RefSeq" id="XP_002423407.1">
    <property type="nucleotide sequence ID" value="XM_002423362.1"/>
</dbReference>
<dbReference type="SUPFAM" id="SSF56024">
    <property type="entry name" value="Phospholipase D/nuclease"/>
    <property type="match status" value="1"/>
</dbReference>
<dbReference type="PIRSF" id="PIRSF000850">
    <property type="entry name" value="Phospholipase_D_PSS"/>
    <property type="match status" value="1"/>
</dbReference>
<dbReference type="EMBL" id="DS235023">
    <property type="protein sequence ID" value="EEB10669.1"/>
    <property type="molecule type" value="Genomic_DNA"/>
</dbReference>
<dbReference type="VEuPathDB" id="VectorBase:PHUM055950"/>
<evidence type="ECO:0000256" key="3">
    <source>
        <dbReference type="ARBA" id="ARBA00010682"/>
    </source>
</evidence>
<evidence type="ECO:0000256" key="10">
    <source>
        <dbReference type="ARBA" id="ARBA00048586"/>
    </source>
</evidence>
<accession>E0VBB3</accession>
<evidence type="ECO:0000256" key="9">
    <source>
        <dbReference type="ARBA" id="ARBA00023264"/>
    </source>
</evidence>
<dbReference type="EMBL" id="AAZO01000656">
    <property type="status" value="NOT_ANNOTATED_CDS"/>
    <property type="molecule type" value="Genomic_DNA"/>
</dbReference>
<keyword evidence="8 11" id="KW-0594">Phospholipid biosynthesis</keyword>
<reference evidence="15" key="3">
    <citation type="submission" date="2020-05" db="UniProtKB">
        <authorList>
            <consortium name="EnsemblMetazoa"/>
        </authorList>
    </citation>
    <scope>IDENTIFICATION</scope>
    <source>
        <strain evidence="15">USDA</strain>
    </source>
</reference>
<dbReference type="STRING" id="121224.E0VBB3"/>
<evidence type="ECO:0000256" key="11">
    <source>
        <dbReference type="RuleBase" id="RU365024"/>
    </source>
</evidence>
<dbReference type="KEGG" id="phu:Phum_PHUM055950"/>
<evidence type="ECO:0000313" key="15">
    <source>
        <dbReference type="EnsemblMetazoa" id="PHUM055950-PA"/>
    </source>
</evidence>
<dbReference type="Pfam" id="PF13091">
    <property type="entry name" value="PLDc_2"/>
    <property type="match status" value="1"/>
</dbReference>
<keyword evidence="16" id="KW-1185">Reference proteome</keyword>
<dbReference type="OMA" id="HKCLAQC"/>
<keyword evidence="4 11" id="KW-0444">Lipid biosynthesis</keyword>
<sequence>MTMLNILDMANNFATRLWKHSMSQNLNPAALMETFNTNIFLQKLGLSWVLNHAPAFFINSNQASIKFIFKFCLFSQIIIIIINFQIEILHEPHSFYNLLLRQIENANERIVLSSLYLGTGLLEKNLVQVLQKRLQEKPNLKVKILLDCTRGSRGKINSRQMLLPLLKNFENSCKVSLYQNPNTQNPLMSCLPTKYQEIAGLQHIKIYLFDDNFIITGANLSSDYFTNRQDRYMFIKKTKKLCDFIEGLIDKIREFSFNLNSDDTLKIENSWDLDPSKTDSKTFNFAASTSIKNYYQSFIDETPTTSDEGDTVIFPLLEMGPFNIHTDSQVTNKLLEKCDENFNLHLTTGYFNLTESYVNTIIHKSKADFKILMAHPTANGFYNAKFPAGGIPFAYTHIASMFLKKINVNKQSHRIKMFEYKRPDWTYHAKGLWCSSQDFELPFITMIGSPNFGERSVKHDLECQFLAGTLNENLQYELSLERKNLYNYCHLFTEDTWLQSDRKIPYWVKAVVYMFRSYL</sequence>
<comment type="function">
    <text evidence="1 11">Functions in the biosynthesis of the anionic phospholipids phosphatidylglycerol and cardiolipin.</text>
</comment>
<comment type="similarity">
    <text evidence="3 11">Belongs to the CDP-alcohol phosphatidyltransferase class-II family.</text>
</comment>
<dbReference type="Gene3D" id="3.30.870.10">
    <property type="entry name" value="Endonuclease Chain A"/>
    <property type="match status" value="2"/>
</dbReference>
<dbReference type="InterPro" id="IPR016270">
    <property type="entry name" value="PGS1"/>
</dbReference>
<reference evidence="14" key="2">
    <citation type="submission" date="2007-04" db="EMBL/GenBank/DDBJ databases">
        <title>The genome of the human body louse.</title>
        <authorList>
            <consortium name="The Human Body Louse Genome Consortium"/>
            <person name="Kirkness E."/>
            <person name="Walenz B."/>
            <person name="Hass B."/>
            <person name="Bruggner R."/>
            <person name="Strausberg R."/>
        </authorList>
    </citation>
    <scope>NUCLEOTIDE SEQUENCE</scope>
    <source>
        <strain evidence="14">USDA</strain>
    </source>
</reference>
<comment type="pathway">
    <text evidence="2 11">Phospholipid metabolism; phosphatidylglycerol biosynthesis; phosphatidylglycerol from CDP-diacylglycerol: step 1/2.</text>
</comment>